<dbReference type="Pfam" id="PF18962">
    <property type="entry name" value="Por_Secre_tail"/>
    <property type="match status" value="1"/>
</dbReference>
<dbReference type="NCBIfam" id="TIGR04183">
    <property type="entry name" value="Por_Secre_tail"/>
    <property type="match status" value="1"/>
</dbReference>
<proteinExistence type="predicted"/>
<evidence type="ECO:0000313" key="4">
    <source>
        <dbReference type="Proteomes" id="UP000316167"/>
    </source>
</evidence>
<dbReference type="Proteomes" id="UP000316167">
    <property type="component" value="Unassembled WGS sequence"/>
</dbReference>
<feature type="signal peptide" evidence="1">
    <location>
        <begin position="1"/>
        <end position="23"/>
    </location>
</feature>
<dbReference type="AlphaFoldDB" id="A0A562SDV6"/>
<keyword evidence="1" id="KW-0732">Signal</keyword>
<dbReference type="InterPro" id="IPR026444">
    <property type="entry name" value="Secre_tail"/>
</dbReference>
<reference evidence="3 4" key="1">
    <citation type="journal article" date="2015" name="Stand. Genomic Sci.">
        <title>Genomic Encyclopedia of Bacterial and Archaeal Type Strains, Phase III: the genomes of soil and plant-associated and newly described type strains.</title>
        <authorList>
            <person name="Whitman W.B."/>
            <person name="Woyke T."/>
            <person name="Klenk H.P."/>
            <person name="Zhou Y."/>
            <person name="Lilburn T.G."/>
            <person name="Beck B.J."/>
            <person name="De Vos P."/>
            <person name="Vandamme P."/>
            <person name="Eisen J.A."/>
            <person name="Garrity G."/>
            <person name="Hugenholtz P."/>
            <person name="Kyrpides N.C."/>
        </authorList>
    </citation>
    <scope>NUCLEOTIDE SEQUENCE [LARGE SCALE GENOMIC DNA]</scope>
    <source>
        <strain evidence="3 4">CGMCC 1.7271</strain>
    </source>
</reference>
<protein>
    <submittedName>
        <fullName evidence="3">Putative secreted protein (Por secretion system target)</fullName>
    </submittedName>
</protein>
<feature type="domain" description="Secretion system C-terminal sorting" evidence="2">
    <location>
        <begin position="355"/>
        <end position="415"/>
    </location>
</feature>
<dbReference type="EMBL" id="VLLE01000006">
    <property type="protein sequence ID" value="TWI79439.1"/>
    <property type="molecule type" value="Genomic_DNA"/>
</dbReference>
<gene>
    <name evidence="3" type="ORF">IQ13_3843</name>
</gene>
<organism evidence="3 4">
    <name type="scientific">Lacibacter cauensis</name>
    <dbReference type="NCBI Taxonomy" id="510947"/>
    <lineage>
        <taxon>Bacteria</taxon>
        <taxon>Pseudomonadati</taxon>
        <taxon>Bacteroidota</taxon>
        <taxon>Chitinophagia</taxon>
        <taxon>Chitinophagales</taxon>
        <taxon>Chitinophagaceae</taxon>
        <taxon>Lacibacter</taxon>
    </lineage>
</organism>
<name>A0A562SDV6_9BACT</name>
<dbReference type="OrthoDB" id="900657at2"/>
<dbReference type="RefSeq" id="WP_144888207.1">
    <property type="nucleotide sequence ID" value="NZ_VLLE01000006.1"/>
</dbReference>
<comment type="caution">
    <text evidence="3">The sequence shown here is derived from an EMBL/GenBank/DDBJ whole genome shotgun (WGS) entry which is preliminary data.</text>
</comment>
<keyword evidence="4" id="KW-1185">Reference proteome</keyword>
<evidence type="ECO:0000313" key="3">
    <source>
        <dbReference type="EMBL" id="TWI79439.1"/>
    </source>
</evidence>
<evidence type="ECO:0000259" key="2">
    <source>
        <dbReference type="Pfam" id="PF18962"/>
    </source>
</evidence>
<feature type="chain" id="PRO_5021877530" evidence="1">
    <location>
        <begin position="24"/>
        <end position="429"/>
    </location>
</feature>
<accession>A0A562SDV6</accession>
<sequence>MIRKLLLLLVVITYLQNTSYSQSAEVYGNAFWQSASNRVVIRLALRNPTGSSSGQTRLMGWRFGIQYNEANVSFAGYNSYMTGLNDAAYLTFIGPDNAANVANIDPIVGTQRTATINTGGTKVMQQRYINRSTTSCTNGLTLAAGQMAILIDIYFTLDNNNPAYYHLTDPDYGFGDPEFIAQFLEKSNGGHNGNLTDAYKDIAVVILREGNEGNPYQPFDASSCGSNVNTNPITIGKEDVNFITPINGVLAGKAVDANVTDKLNHVQVQWNSENNQLIDYFEVQRKDNNGEFKTIGLVMGTDNVTEEKYEFKDKITVRDVESAYRIKVIGKDKITTYSNVQKIRLSSGQSLTVKVFPNPSSDAVRISLPDQNGIYVCRMYSAEGRMVLTSNVSASNPSVTIKSLQTGSYFMELYQPKTGMRYYTQFTKQ</sequence>
<evidence type="ECO:0000256" key="1">
    <source>
        <dbReference type="SAM" id="SignalP"/>
    </source>
</evidence>